<feature type="domain" description="PAS" evidence="3">
    <location>
        <begin position="163"/>
        <end position="214"/>
    </location>
</feature>
<dbReference type="Gene3D" id="3.40.50.2300">
    <property type="match status" value="1"/>
</dbReference>
<dbReference type="Pfam" id="PF13426">
    <property type="entry name" value="PAS_9"/>
    <property type="match status" value="2"/>
</dbReference>
<dbReference type="PROSITE" id="PS51832">
    <property type="entry name" value="HD_GYP"/>
    <property type="match status" value="1"/>
</dbReference>
<dbReference type="PROSITE" id="PS50112">
    <property type="entry name" value="PAS"/>
    <property type="match status" value="2"/>
</dbReference>
<dbReference type="CDD" id="cd00077">
    <property type="entry name" value="HDc"/>
    <property type="match status" value="1"/>
</dbReference>
<evidence type="ECO:0008006" key="8">
    <source>
        <dbReference type="Google" id="ProtNLM"/>
    </source>
</evidence>
<dbReference type="PANTHER" id="PTHR45228">
    <property type="entry name" value="CYCLIC DI-GMP PHOSPHODIESTERASE TM_0186-RELATED"/>
    <property type="match status" value="1"/>
</dbReference>
<dbReference type="InterPro" id="IPR001789">
    <property type="entry name" value="Sig_transdc_resp-reg_receiver"/>
</dbReference>
<comment type="caution">
    <text evidence="1">Lacks conserved residue(s) required for the propagation of feature annotation.</text>
</comment>
<feature type="domain" description="HD-GYP" evidence="5">
    <location>
        <begin position="407"/>
        <end position="604"/>
    </location>
</feature>
<sequence length="604" mass="70533">MALSMKNNLNNKLSILFVCNDDTCITSISKLLKEQYQLDNIIVSKSKKEAYKLYKKSHFDIVLTNFLMSDDDGPKMVEKMRKINEDQIFVLVSKLDKKKDLVKAIKLRIRYYIQYPINKKEFKEIFDSCIKRISNKYEIKFVNSILQHYKIAVDNSTILSKADKKGRIIYANEQFCKISQYTLPELLGKQHNILRHEEMPKEIFKEMWTTIKDKKEVWKGIVKNKAKDGSVYIVDATIIPVLNQNNEVIEYLGIRHDITEIESYKELLKDKLDTTSKGLDEKVHLIKEFEKAIDVSTSFSRTDTKGVITYVNDKFCQVSGFSKEELLGSTFKCVRDEEVSSVVYKKMWSELKNKNIWRGILKNRNKAGKNYYMDTTIIPIVDINNEIIEYISIKHDVSEIIYLNKEIIDTQKEVLYTMGTICEGRSDETGNHVKRVAEYSFLMAKLYGLPRKECELLKLASPVHDIGKIAIEDSILKKPGKLTPKEFEKMKEHTNLGYEMLKNSNRQILKAAASIAYEHHERWDGMGYPRGLKENQIHIFGRITSLCDVFDALASKRCYKQAWEIDKILEFIKEEKAKQFDPELVDIFFDNLDEFLKIQQQYKD</sequence>
<keyword evidence="7" id="KW-1185">Reference proteome</keyword>
<evidence type="ECO:0000259" key="3">
    <source>
        <dbReference type="PROSITE" id="PS50112"/>
    </source>
</evidence>
<dbReference type="InterPro" id="IPR000014">
    <property type="entry name" value="PAS"/>
</dbReference>
<reference evidence="6 7" key="1">
    <citation type="submission" date="2017-09" db="EMBL/GenBank/DDBJ databases">
        <title>Genomics of the genus Arcobacter.</title>
        <authorList>
            <person name="Perez-Cataluna A."/>
            <person name="Figueras M.J."/>
            <person name="Salas-Masso N."/>
        </authorList>
    </citation>
    <scope>NUCLEOTIDE SEQUENCE [LARGE SCALE GENOMIC DNA]</scope>
    <source>
        <strain evidence="6 7">CECT 7386</strain>
    </source>
</reference>
<dbReference type="GO" id="GO:0000160">
    <property type="term" value="P:phosphorelay signal transduction system"/>
    <property type="evidence" value="ECO:0007669"/>
    <property type="project" value="InterPro"/>
</dbReference>
<accession>A0AAX2AEQ0</accession>
<dbReference type="CDD" id="cd00130">
    <property type="entry name" value="PAS"/>
    <property type="match status" value="2"/>
</dbReference>
<dbReference type="SUPFAM" id="SSF52172">
    <property type="entry name" value="CheY-like"/>
    <property type="match status" value="1"/>
</dbReference>
<dbReference type="Proteomes" id="UP000290092">
    <property type="component" value="Unassembled WGS sequence"/>
</dbReference>
<name>A0AAX2AEQ0_9BACT</name>
<dbReference type="PROSITE" id="PS50113">
    <property type="entry name" value="PAC"/>
    <property type="match status" value="1"/>
</dbReference>
<evidence type="ECO:0000259" key="2">
    <source>
        <dbReference type="PROSITE" id="PS50110"/>
    </source>
</evidence>
<dbReference type="InterPro" id="IPR003607">
    <property type="entry name" value="HD/PDEase_dom"/>
</dbReference>
<dbReference type="AlphaFoldDB" id="A0AAX2AEQ0"/>
<comment type="caution">
    <text evidence="6">The sequence shown here is derived from an EMBL/GenBank/DDBJ whole genome shotgun (WGS) entry which is preliminary data.</text>
</comment>
<protein>
    <recommendedName>
        <fullName evidence="8">Multi-sensor domain-containing response regulator c-di-GMP phosphodiesterase, RpfG family</fullName>
    </recommendedName>
</protein>
<dbReference type="EMBL" id="NXID01000035">
    <property type="protein sequence ID" value="RXK15179.1"/>
    <property type="molecule type" value="Genomic_DNA"/>
</dbReference>
<evidence type="ECO:0000259" key="4">
    <source>
        <dbReference type="PROSITE" id="PS50113"/>
    </source>
</evidence>
<evidence type="ECO:0000259" key="5">
    <source>
        <dbReference type="PROSITE" id="PS51832"/>
    </source>
</evidence>
<dbReference type="SUPFAM" id="SSF109604">
    <property type="entry name" value="HD-domain/PDEase-like"/>
    <property type="match status" value="1"/>
</dbReference>
<evidence type="ECO:0000313" key="7">
    <source>
        <dbReference type="Proteomes" id="UP000290092"/>
    </source>
</evidence>
<dbReference type="Pfam" id="PF00072">
    <property type="entry name" value="Response_reg"/>
    <property type="match status" value="1"/>
</dbReference>
<evidence type="ECO:0000313" key="6">
    <source>
        <dbReference type="EMBL" id="RXK15179.1"/>
    </source>
</evidence>
<dbReference type="SMART" id="SM00086">
    <property type="entry name" value="PAC"/>
    <property type="match status" value="2"/>
</dbReference>
<dbReference type="NCBIfam" id="TIGR00229">
    <property type="entry name" value="sensory_box"/>
    <property type="match status" value="2"/>
</dbReference>
<dbReference type="SMART" id="SM00091">
    <property type="entry name" value="PAS"/>
    <property type="match status" value="2"/>
</dbReference>
<dbReference type="PROSITE" id="PS50110">
    <property type="entry name" value="RESPONSE_REGULATORY"/>
    <property type="match status" value="1"/>
</dbReference>
<dbReference type="PANTHER" id="PTHR45228:SF9">
    <property type="entry name" value="3'3'-CGAMP-SPECIFIC PHOSPHODIESTERASE 2"/>
    <property type="match status" value="1"/>
</dbReference>
<dbReference type="SMART" id="SM00471">
    <property type="entry name" value="HDc"/>
    <property type="match status" value="1"/>
</dbReference>
<dbReference type="Gene3D" id="1.10.3210.10">
    <property type="entry name" value="Hypothetical protein af1432"/>
    <property type="match status" value="1"/>
</dbReference>
<dbReference type="SUPFAM" id="SSF55785">
    <property type="entry name" value="PYP-like sensor domain (PAS domain)"/>
    <property type="match status" value="2"/>
</dbReference>
<proteinExistence type="predicted"/>
<organism evidence="6 7">
    <name type="scientific">Malaciobacter mytili LMG 24559</name>
    <dbReference type="NCBI Taxonomy" id="1032238"/>
    <lineage>
        <taxon>Bacteria</taxon>
        <taxon>Pseudomonadati</taxon>
        <taxon>Campylobacterota</taxon>
        <taxon>Epsilonproteobacteria</taxon>
        <taxon>Campylobacterales</taxon>
        <taxon>Arcobacteraceae</taxon>
        <taxon>Malaciobacter</taxon>
    </lineage>
</organism>
<dbReference type="InterPro" id="IPR001610">
    <property type="entry name" value="PAC"/>
</dbReference>
<dbReference type="Gene3D" id="3.30.450.20">
    <property type="entry name" value="PAS domain"/>
    <property type="match status" value="2"/>
</dbReference>
<evidence type="ECO:0000256" key="1">
    <source>
        <dbReference type="PROSITE-ProRule" id="PRU00169"/>
    </source>
</evidence>
<feature type="domain" description="Response regulatory" evidence="2">
    <location>
        <begin position="14"/>
        <end position="130"/>
    </location>
</feature>
<dbReference type="InterPro" id="IPR000700">
    <property type="entry name" value="PAS-assoc_C"/>
</dbReference>
<dbReference type="InterPro" id="IPR037522">
    <property type="entry name" value="HD_GYP_dom"/>
</dbReference>
<feature type="domain" description="PAS" evidence="3">
    <location>
        <begin position="285"/>
        <end position="328"/>
    </location>
</feature>
<gene>
    <name evidence="6" type="ORF">CP985_09805</name>
</gene>
<feature type="domain" description="PAC" evidence="4">
    <location>
        <begin position="215"/>
        <end position="270"/>
    </location>
</feature>
<dbReference type="InterPro" id="IPR052020">
    <property type="entry name" value="Cyclic_di-GMP/3'3'-cGAMP_PDE"/>
</dbReference>
<dbReference type="InterPro" id="IPR011006">
    <property type="entry name" value="CheY-like_superfamily"/>
</dbReference>
<dbReference type="Pfam" id="PF13487">
    <property type="entry name" value="HD_5"/>
    <property type="match status" value="1"/>
</dbReference>
<dbReference type="InterPro" id="IPR035965">
    <property type="entry name" value="PAS-like_dom_sf"/>
</dbReference>